<keyword evidence="1" id="KW-0812">Transmembrane</keyword>
<protein>
    <submittedName>
        <fullName evidence="2">Uncharacterized protein</fullName>
    </submittedName>
</protein>
<dbReference type="AlphaFoldDB" id="A0A2H6LFX9"/>
<keyword evidence="1" id="KW-1133">Transmembrane helix</keyword>
<name>A0A2H6LFX9_9NOSO</name>
<gene>
    <name evidence="2" type="ORF">NCWK1_1837</name>
</gene>
<comment type="caution">
    <text evidence="2">The sequence shown here is derived from an EMBL/GenBank/DDBJ whole genome shotgun (WGS) entry which is preliminary data.</text>
</comment>
<keyword evidence="3" id="KW-1185">Reference proteome</keyword>
<dbReference type="EMBL" id="BDGE01000030">
    <property type="protein sequence ID" value="GBE92083.1"/>
    <property type="molecule type" value="Genomic_DNA"/>
</dbReference>
<reference evidence="3" key="1">
    <citation type="journal article" date="2018" name="Genome Announc.">
        <title>Draft Genome Sequence of the Nitrogen-Fixing and Hormogonia-Inducing Cyanobacterium Nostoc cycadae Strain WK-1, Isolated from the Coralloid Roots of Cycas revoluta.</title>
        <authorList>
            <person name="Kanesaki Y."/>
            <person name="Hirose M."/>
            <person name="Hirose Y."/>
            <person name="Fujisawa T."/>
            <person name="Nakamura Y."/>
            <person name="Watanabe S."/>
            <person name="Matsunaga S."/>
            <person name="Uchida H."/>
            <person name="Murakami A."/>
        </authorList>
    </citation>
    <scope>NUCLEOTIDE SEQUENCE [LARGE SCALE GENOMIC DNA]</scope>
    <source>
        <strain evidence="3">WK-1</strain>
    </source>
</reference>
<sequence>MSEVQKLSFADTRFSTIGVEDMKDQKKSDSKEFVGNLKNGIWLFGLSSWVFGITDRSIASFADGYLSALDLTQLFTAATFFVAWLFLKPTSRV</sequence>
<proteinExistence type="predicted"/>
<dbReference type="Proteomes" id="UP000236527">
    <property type="component" value="Unassembled WGS sequence"/>
</dbReference>
<organism evidence="2 3">
    <name type="scientific">Nostoc cycadae WK-1</name>
    <dbReference type="NCBI Taxonomy" id="1861711"/>
    <lineage>
        <taxon>Bacteria</taxon>
        <taxon>Bacillati</taxon>
        <taxon>Cyanobacteriota</taxon>
        <taxon>Cyanophyceae</taxon>
        <taxon>Nostocales</taxon>
        <taxon>Nostocaceae</taxon>
        <taxon>Nostoc</taxon>
    </lineage>
</organism>
<evidence type="ECO:0000313" key="3">
    <source>
        <dbReference type="Proteomes" id="UP000236527"/>
    </source>
</evidence>
<keyword evidence="1" id="KW-0472">Membrane</keyword>
<feature type="transmembrane region" description="Helical" evidence="1">
    <location>
        <begin position="65"/>
        <end position="87"/>
    </location>
</feature>
<evidence type="ECO:0000256" key="1">
    <source>
        <dbReference type="SAM" id="Phobius"/>
    </source>
</evidence>
<accession>A0A2H6LFX9</accession>
<feature type="transmembrane region" description="Helical" evidence="1">
    <location>
        <begin position="33"/>
        <end position="53"/>
    </location>
</feature>
<evidence type="ECO:0000313" key="2">
    <source>
        <dbReference type="EMBL" id="GBE92083.1"/>
    </source>
</evidence>